<keyword evidence="5 7" id="KW-1133">Transmembrane helix</keyword>
<dbReference type="PROSITE" id="PS50928">
    <property type="entry name" value="ABC_TM1"/>
    <property type="match status" value="1"/>
</dbReference>
<evidence type="ECO:0000313" key="10">
    <source>
        <dbReference type="EMBL" id="GEQ55036.1"/>
    </source>
</evidence>
<dbReference type="PANTHER" id="PTHR30450">
    <property type="entry name" value="ABC TRANSPORTER PERMEASE"/>
    <property type="match status" value="1"/>
</dbReference>
<dbReference type="Proteomes" id="UP000886607">
    <property type="component" value="Unassembled WGS sequence"/>
</dbReference>
<evidence type="ECO:0000259" key="8">
    <source>
        <dbReference type="PROSITE" id="PS50928"/>
    </source>
</evidence>
<comment type="caution">
    <text evidence="10">The sequence shown here is derived from an EMBL/GenBank/DDBJ whole genome shotgun (WGS) entry which is preliminary data.</text>
</comment>
<feature type="transmembrane region" description="Helical" evidence="7">
    <location>
        <begin position="87"/>
        <end position="110"/>
    </location>
</feature>
<comment type="similarity">
    <text evidence="7">Belongs to the binding-protein-dependent transport system permease family.</text>
</comment>
<dbReference type="Gene3D" id="1.10.3720.10">
    <property type="entry name" value="MetI-like"/>
    <property type="match status" value="1"/>
</dbReference>
<dbReference type="PANTHER" id="PTHR30450:SF1">
    <property type="entry name" value="D-METHIONINE TRANSPORT SYSTEM PERMEASE PROTEIN METI-RELATED"/>
    <property type="match status" value="1"/>
</dbReference>
<sequence length="226" mass="25029">MTLIENIQYYLPEFFLSLKQTGIMMGISMGAALILGLPLGIGLFLSNPKVRGSKAVNYWVLNFFITLVRSFPYLLFVVSLIPVTRFIVGQAFGPYPASFPLSIVAIAIFARQVEQVLLDVPEEIRLLAESLGTTTWQYIWHFLLVEARSGIVLGYTTALVSIVSYSTVMGIVGGGGVGDFAIRYGYQSYQTGIMYFAIVVMIVIVFVIQMAGNMLAQKLDKRKQVD</sequence>
<comment type="subcellular location">
    <subcellularLocation>
        <location evidence="1 7">Cell membrane</location>
        <topology evidence="1 7">Multi-pass membrane protein</topology>
    </subcellularLocation>
</comment>
<keyword evidence="4 7" id="KW-0812">Transmembrane</keyword>
<dbReference type="InterPro" id="IPR051322">
    <property type="entry name" value="AA_ABC_Transporter_Permease"/>
</dbReference>
<feature type="domain" description="ABC transmembrane type-1" evidence="8">
    <location>
        <begin position="18"/>
        <end position="212"/>
    </location>
</feature>
<evidence type="ECO:0000313" key="9">
    <source>
        <dbReference type="EMBL" id="GEQ49985.1"/>
    </source>
</evidence>
<evidence type="ECO:0000256" key="5">
    <source>
        <dbReference type="ARBA" id="ARBA00022989"/>
    </source>
</evidence>
<feature type="transmembrane region" description="Helical" evidence="7">
    <location>
        <begin position="193"/>
        <end position="216"/>
    </location>
</feature>
<organism evidence="10 11">
    <name type="scientific">Tetragenococcus koreensis</name>
    <dbReference type="NCBI Taxonomy" id="290335"/>
    <lineage>
        <taxon>Bacteria</taxon>
        <taxon>Bacillati</taxon>
        <taxon>Bacillota</taxon>
        <taxon>Bacilli</taxon>
        <taxon>Lactobacillales</taxon>
        <taxon>Enterococcaceae</taxon>
        <taxon>Tetragenococcus</taxon>
    </lineage>
</organism>
<dbReference type="AlphaFoldDB" id="A0AAN4UCX6"/>
<name>A0AAN4UCX6_9ENTE</name>
<dbReference type="GO" id="GO:0005886">
    <property type="term" value="C:plasma membrane"/>
    <property type="evidence" value="ECO:0007669"/>
    <property type="project" value="UniProtKB-SubCell"/>
</dbReference>
<dbReference type="GO" id="GO:0048473">
    <property type="term" value="P:D-methionine transmembrane transport"/>
    <property type="evidence" value="ECO:0007669"/>
    <property type="project" value="TreeGrafter"/>
</dbReference>
<dbReference type="InterPro" id="IPR035906">
    <property type="entry name" value="MetI-like_sf"/>
</dbReference>
<evidence type="ECO:0000256" key="4">
    <source>
        <dbReference type="ARBA" id="ARBA00022692"/>
    </source>
</evidence>
<evidence type="ECO:0000313" key="12">
    <source>
        <dbReference type="Proteomes" id="UP000886607"/>
    </source>
</evidence>
<keyword evidence="6 7" id="KW-0472">Membrane</keyword>
<proteinExistence type="inferred from homology"/>
<feature type="transmembrane region" description="Helical" evidence="7">
    <location>
        <begin position="23"/>
        <end position="46"/>
    </location>
</feature>
<keyword evidence="3" id="KW-1003">Cell membrane</keyword>
<evidence type="ECO:0000256" key="3">
    <source>
        <dbReference type="ARBA" id="ARBA00022475"/>
    </source>
</evidence>
<evidence type="ECO:0000256" key="6">
    <source>
        <dbReference type="ARBA" id="ARBA00023136"/>
    </source>
</evidence>
<keyword evidence="12" id="KW-1185">Reference proteome</keyword>
<gene>
    <name evidence="9" type="ORF">TK11N_18370</name>
    <name evidence="10" type="ORF">TK2N_18800</name>
</gene>
<dbReference type="InterPro" id="IPR000515">
    <property type="entry name" value="MetI-like"/>
</dbReference>
<dbReference type="CDD" id="cd06261">
    <property type="entry name" value="TM_PBP2"/>
    <property type="match status" value="1"/>
</dbReference>
<dbReference type="SUPFAM" id="SSF161098">
    <property type="entry name" value="MetI-like"/>
    <property type="match status" value="1"/>
</dbReference>
<feature type="transmembrane region" description="Helical" evidence="7">
    <location>
        <begin position="152"/>
        <end position="173"/>
    </location>
</feature>
<dbReference type="EMBL" id="BKBO01000031">
    <property type="protein sequence ID" value="GEQ49985.1"/>
    <property type="molecule type" value="Genomic_DNA"/>
</dbReference>
<evidence type="ECO:0000256" key="7">
    <source>
        <dbReference type="RuleBase" id="RU363032"/>
    </source>
</evidence>
<evidence type="ECO:0000256" key="1">
    <source>
        <dbReference type="ARBA" id="ARBA00004651"/>
    </source>
</evidence>
<reference evidence="10" key="2">
    <citation type="journal article" date="2020" name="Int. Dairy J.">
        <title>Lactic acid bacterial diversity in Brie cheese focusing on salt concentration and pH of isolation medium and characterisation of halophilic and alkaliphilic lactic acid bacterial isolates.</title>
        <authorList>
            <person name="Unno R."/>
            <person name="Matsutani M."/>
            <person name="Suzuki T."/>
            <person name="Kodama K."/>
            <person name="Matsushita H."/>
            <person name="Yamasato K."/>
            <person name="Koizumi Y."/>
            <person name="Ishikawa M."/>
        </authorList>
    </citation>
    <scope>NUCLEOTIDE SEQUENCE</scope>
    <source>
        <strain evidence="10">7C1</strain>
        <strain evidence="9">8C4</strain>
    </source>
</reference>
<dbReference type="EMBL" id="BKBQ01000032">
    <property type="protein sequence ID" value="GEQ55036.1"/>
    <property type="molecule type" value="Genomic_DNA"/>
</dbReference>
<dbReference type="Proteomes" id="UP000886597">
    <property type="component" value="Unassembled WGS sequence"/>
</dbReference>
<reference evidence="10" key="1">
    <citation type="submission" date="2019-08" db="EMBL/GenBank/DDBJ databases">
        <authorList>
            <person name="Ishikawa M."/>
            <person name="Suzuki T."/>
            <person name="Matsutani M."/>
        </authorList>
    </citation>
    <scope>NUCLEOTIDE SEQUENCE</scope>
    <source>
        <strain evidence="10">7C1</strain>
        <strain evidence="9">8C4</strain>
    </source>
</reference>
<evidence type="ECO:0000313" key="11">
    <source>
        <dbReference type="Proteomes" id="UP000886597"/>
    </source>
</evidence>
<dbReference type="KEGG" id="tkr:C7K43_11865"/>
<dbReference type="Pfam" id="PF00528">
    <property type="entry name" value="BPD_transp_1"/>
    <property type="match status" value="1"/>
</dbReference>
<protein>
    <submittedName>
        <fullName evidence="10">ABC transporter permease protein</fullName>
    </submittedName>
</protein>
<keyword evidence="2 7" id="KW-0813">Transport</keyword>
<evidence type="ECO:0000256" key="2">
    <source>
        <dbReference type="ARBA" id="ARBA00022448"/>
    </source>
</evidence>
<feature type="transmembrane region" description="Helical" evidence="7">
    <location>
        <begin position="58"/>
        <end position="81"/>
    </location>
</feature>
<dbReference type="RefSeq" id="WP_124007022.1">
    <property type="nucleotide sequence ID" value="NZ_BJYN01000094.1"/>
</dbReference>
<dbReference type="GeneID" id="69986644"/>
<accession>A0AAN4UCX6</accession>